<evidence type="ECO:0000313" key="2">
    <source>
        <dbReference type="EMBL" id="ESU80758.1"/>
    </source>
</evidence>
<name>A0A090NY72_SHIDY</name>
<feature type="domain" description="HTH cro/C1-type" evidence="1">
    <location>
        <begin position="28"/>
        <end position="77"/>
    </location>
</feature>
<sequence length="237" mass="26357">MNMKKKPLTPEQLEDAKRLKSIFNAKKKELGLSQESLAYELGVTQSAVSQLMAGINAINASHAAQLAKILNVKVGDFSPSLAKSIAEMALAIEEPLTRVPAYEYPLLSCVQAGAFSMDDISYTAKDAIKWISTTTKASDRSFWLEVKGHSMTAPQGGKPSFPEGMLILVDPEREIEDGDFCVARMNGDEFTFKRFIRESGKAYLEPLNPRFDMIECNENCQFVGKVIKSQWNDETFD</sequence>
<proteinExistence type="predicted"/>
<dbReference type="Gene3D" id="2.10.109.10">
    <property type="entry name" value="Umud Fragment, subunit A"/>
    <property type="match status" value="1"/>
</dbReference>
<dbReference type="MEROPS" id="S24.002"/>
<dbReference type="Proteomes" id="UP000017944">
    <property type="component" value="Unassembled WGS sequence"/>
</dbReference>
<evidence type="ECO:0000313" key="3">
    <source>
        <dbReference type="Proteomes" id="UP000017944"/>
    </source>
</evidence>
<reference evidence="2 3" key="1">
    <citation type="submission" date="2013-10" db="EMBL/GenBank/DDBJ databases">
        <title>Draft genomes and the virulence plasmids of Sd1617 vaccine constructs: WRSd3 and WRSd5.</title>
        <authorList>
            <person name="Aksomboon Vongsawan A."/>
            <person name="Venkatesan M.M."/>
            <person name="Vaisvil B."/>
            <person name="Emel G."/>
            <person name="Kepatral V."/>
            <person name="Sethabutr O."/>
            <person name="Serichantalergs O."/>
            <person name="Mason C."/>
        </authorList>
    </citation>
    <scope>NUCLEOTIDE SEQUENCE [LARGE SCALE GENOMIC DNA]</scope>
    <source>
        <strain evidence="2 3">WRSd3</strain>
    </source>
</reference>
<dbReference type="RefSeq" id="WP_001056251.1">
    <property type="nucleotide sequence ID" value="NZ_AXUT01000087.1"/>
</dbReference>
<dbReference type="Pfam" id="PF00717">
    <property type="entry name" value="Peptidase_S24"/>
    <property type="match status" value="1"/>
</dbReference>
<dbReference type="AlphaFoldDB" id="A0A090NY72"/>
<gene>
    <name evidence="2" type="ORF">WRSd3_01233</name>
</gene>
<protein>
    <submittedName>
        <fullName evidence="2">Repressor protein CI</fullName>
    </submittedName>
</protein>
<organism evidence="2 3">
    <name type="scientific">Shigella dysenteriae WRSd3</name>
    <dbReference type="NCBI Taxonomy" id="1401327"/>
    <lineage>
        <taxon>Bacteria</taxon>
        <taxon>Pseudomonadati</taxon>
        <taxon>Pseudomonadota</taxon>
        <taxon>Gammaproteobacteria</taxon>
        <taxon>Enterobacterales</taxon>
        <taxon>Enterobacteriaceae</taxon>
        <taxon>Shigella</taxon>
    </lineage>
</organism>
<dbReference type="EMBL" id="AXUT01000087">
    <property type="protein sequence ID" value="ESU80758.1"/>
    <property type="molecule type" value="Genomic_DNA"/>
</dbReference>
<dbReference type="InterPro" id="IPR015927">
    <property type="entry name" value="Peptidase_S24_S26A/B/C"/>
</dbReference>
<dbReference type="PANTHER" id="PTHR33516">
    <property type="entry name" value="LEXA REPRESSOR"/>
    <property type="match status" value="1"/>
</dbReference>
<dbReference type="Pfam" id="PF01381">
    <property type="entry name" value="HTH_3"/>
    <property type="match status" value="1"/>
</dbReference>
<dbReference type="SUPFAM" id="SSF51306">
    <property type="entry name" value="LexA/Signal peptidase"/>
    <property type="match status" value="1"/>
</dbReference>
<evidence type="ECO:0000259" key="1">
    <source>
        <dbReference type="PROSITE" id="PS50943"/>
    </source>
</evidence>
<dbReference type="InterPro" id="IPR050077">
    <property type="entry name" value="LexA_repressor"/>
</dbReference>
<comment type="caution">
    <text evidence="2">The sequence shown here is derived from an EMBL/GenBank/DDBJ whole genome shotgun (WGS) entry which is preliminary data.</text>
</comment>
<dbReference type="CDD" id="cd06529">
    <property type="entry name" value="S24_LexA-like"/>
    <property type="match status" value="1"/>
</dbReference>
<dbReference type="PROSITE" id="PS50943">
    <property type="entry name" value="HTH_CROC1"/>
    <property type="match status" value="1"/>
</dbReference>
<dbReference type="GO" id="GO:0003677">
    <property type="term" value="F:DNA binding"/>
    <property type="evidence" value="ECO:0007669"/>
    <property type="project" value="InterPro"/>
</dbReference>
<dbReference type="SMART" id="SM00530">
    <property type="entry name" value="HTH_XRE"/>
    <property type="match status" value="1"/>
</dbReference>
<dbReference type="InterPro" id="IPR001387">
    <property type="entry name" value="Cro/C1-type_HTH"/>
</dbReference>
<dbReference type="SUPFAM" id="SSF47413">
    <property type="entry name" value="lambda repressor-like DNA-binding domains"/>
    <property type="match status" value="1"/>
</dbReference>
<accession>A0A090NY72</accession>
<dbReference type="InterPro" id="IPR010982">
    <property type="entry name" value="Lambda_DNA-bd_dom_sf"/>
</dbReference>
<dbReference type="InterPro" id="IPR036286">
    <property type="entry name" value="LexA/Signal_pep-like_sf"/>
</dbReference>
<dbReference type="PANTHER" id="PTHR33516:SF2">
    <property type="entry name" value="LEXA REPRESSOR-RELATED"/>
    <property type="match status" value="1"/>
</dbReference>
<dbReference type="PATRIC" id="fig|1401327.3.peg.1137"/>
<dbReference type="CDD" id="cd00093">
    <property type="entry name" value="HTH_XRE"/>
    <property type="match status" value="1"/>
</dbReference>
<dbReference type="Gene3D" id="1.10.260.40">
    <property type="entry name" value="lambda repressor-like DNA-binding domains"/>
    <property type="match status" value="1"/>
</dbReference>
<dbReference type="InterPro" id="IPR039418">
    <property type="entry name" value="LexA-like"/>
</dbReference>